<keyword evidence="1" id="KW-0175">Coiled coil</keyword>
<keyword evidence="4" id="KW-1185">Reference proteome</keyword>
<sequence length="143" mass="16262">MSEQPTMVNPVPSTFLSLLLIHNVQTVQVELPAEYYAALEELRTIRIAQLASVDLQREMAGYFTELNVWLEEQVRRRQDEIQALKNQVDGLREQLFSEKFSGRAPKRRLGRFQGVQAAMIAINIRTLPTANHTNPSPRGMDVG</sequence>
<dbReference type="GeneID" id="66106299"/>
<gene>
    <name evidence="3" type="ORF">BT62DRAFT_916569</name>
</gene>
<dbReference type="OrthoDB" id="2507336at2759"/>
<organism evidence="3 4">
    <name type="scientific">Guyanagaster necrorhizus</name>
    <dbReference type="NCBI Taxonomy" id="856835"/>
    <lineage>
        <taxon>Eukaryota</taxon>
        <taxon>Fungi</taxon>
        <taxon>Dikarya</taxon>
        <taxon>Basidiomycota</taxon>
        <taxon>Agaricomycotina</taxon>
        <taxon>Agaricomycetes</taxon>
        <taxon>Agaricomycetidae</taxon>
        <taxon>Agaricales</taxon>
        <taxon>Marasmiineae</taxon>
        <taxon>Physalacriaceae</taxon>
        <taxon>Guyanagaster</taxon>
    </lineage>
</organism>
<name>A0A9P7W5D2_9AGAR</name>
<feature type="chain" id="PRO_5040187795" evidence="2">
    <location>
        <begin position="27"/>
        <end position="143"/>
    </location>
</feature>
<evidence type="ECO:0000256" key="2">
    <source>
        <dbReference type="SAM" id="SignalP"/>
    </source>
</evidence>
<protein>
    <submittedName>
        <fullName evidence="3">Uncharacterized protein</fullName>
    </submittedName>
</protein>
<dbReference type="AlphaFoldDB" id="A0A9P7W5D2"/>
<dbReference type="Proteomes" id="UP000812287">
    <property type="component" value="Unassembled WGS sequence"/>
</dbReference>
<proteinExistence type="predicted"/>
<feature type="coiled-coil region" evidence="1">
    <location>
        <begin position="67"/>
        <end position="94"/>
    </location>
</feature>
<dbReference type="RefSeq" id="XP_043045101.1">
    <property type="nucleotide sequence ID" value="XM_043184002.1"/>
</dbReference>
<dbReference type="EMBL" id="MU250525">
    <property type="protein sequence ID" value="KAG7451601.1"/>
    <property type="molecule type" value="Genomic_DNA"/>
</dbReference>
<keyword evidence="2" id="KW-0732">Signal</keyword>
<evidence type="ECO:0000313" key="3">
    <source>
        <dbReference type="EMBL" id="KAG7451601.1"/>
    </source>
</evidence>
<accession>A0A9P7W5D2</accession>
<reference evidence="3" key="1">
    <citation type="submission" date="2020-11" db="EMBL/GenBank/DDBJ databases">
        <title>Adaptations for nitrogen fixation in a non-lichenized fungal sporocarp promotes dispersal by wood-feeding termites.</title>
        <authorList>
            <consortium name="DOE Joint Genome Institute"/>
            <person name="Koch R.A."/>
            <person name="Yoon G."/>
            <person name="Arayal U."/>
            <person name="Lail K."/>
            <person name="Amirebrahimi M."/>
            <person name="Labutti K."/>
            <person name="Lipzen A."/>
            <person name="Riley R."/>
            <person name="Barry K."/>
            <person name="Henrissat B."/>
            <person name="Grigoriev I.V."/>
            <person name="Herr J.R."/>
            <person name="Aime M.C."/>
        </authorList>
    </citation>
    <scope>NUCLEOTIDE SEQUENCE</scope>
    <source>
        <strain evidence="3">MCA 3950</strain>
    </source>
</reference>
<comment type="caution">
    <text evidence="3">The sequence shown here is derived from an EMBL/GenBank/DDBJ whole genome shotgun (WGS) entry which is preliminary data.</text>
</comment>
<feature type="signal peptide" evidence="2">
    <location>
        <begin position="1"/>
        <end position="26"/>
    </location>
</feature>
<evidence type="ECO:0000313" key="4">
    <source>
        <dbReference type="Proteomes" id="UP000812287"/>
    </source>
</evidence>
<evidence type="ECO:0000256" key="1">
    <source>
        <dbReference type="SAM" id="Coils"/>
    </source>
</evidence>